<evidence type="ECO:0000313" key="4">
    <source>
        <dbReference type="EMBL" id="CAG5124514.1"/>
    </source>
</evidence>
<dbReference type="PANTHER" id="PTHR15746">
    <property type="entry name" value="RAB11-RELATED"/>
    <property type="match status" value="1"/>
</dbReference>
<reference evidence="4" key="1">
    <citation type="submission" date="2021-04" db="EMBL/GenBank/DDBJ databases">
        <authorList>
            <consortium name="Molecular Ecology Group"/>
        </authorList>
    </citation>
    <scope>NUCLEOTIDE SEQUENCE</scope>
</reference>
<dbReference type="GO" id="GO:0031267">
    <property type="term" value="F:small GTPase binding"/>
    <property type="evidence" value="ECO:0007669"/>
    <property type="project" value="InterPro"/>
</dbReference>
<dbReference type="SUPFAM" id="SSF49562">
    <property type="entry name" value="C2 domain (Calcium/lipid-binding domain, CaLB)"/>
    <property type="match status" value="1"/>
</dbReference>
<dbReference type="GO" id="GO:0045055">
    <property type="term" value="P:regulated exocytosis"/>
    <property type="evidence" value="ECO:0007669"/>
    <property type="project" value="TreeGrafter"/>
</dbReference>
<dbReference type="GO" id="GO:0055037">
    <property type="term" value="C:recycling endosome"/>
    <property type="evidence" value="ECO:0007669"/>
    <property type="project" value="UniProtKB-SubCell"/>
</dbReference>
<dbReference type="PROSITE" id="PS50004">
    <property type="entry name" value="C2"/>
    <property type="match status" value="1"/>
</dbReference>
<evidence type="ECO:0000313" key="5">
    <source>
        <dbReference type="Proteomes" id="UP000678393"/>
    </source>
</evidence>
<dbReference type="PANTHER" id="PTHR15746:SF23">
    <property type="entry name" value="RAB11 INTERACTING PROTEIN, ISOFORM A"/>
    <property type="match status" value="1"/>
</dbReference>
<dbReference type="InterPro" id="IPR037789">
    <property type="entry name" value="FIP_classI"/>
</dbReference>
<dbReference type="EMBL" id="CAJHNH020001791">
    <property type="protein sequence ID" value="CAG5124514.1"/>
    <property type="molecule type" value="Genomic_DNA"/>
</dbReference>
<dbReference type="Gene3D" id="2.60.40.150">
    <property type="entry name" value="C2 domain"/>
    <property type="match status" value="1"/>
</dbReference>
<evidence type="ECO:0000259" key="3">
    <source>
        <dbReference type="PROSITE" id="PS50004"/>
    </source>
</evidence>
<comment type="subcellular location">
    <subcellularLocation>
        <location evidence="1">Recycling endosome</location>
    </subcellularLocation>
</comment>
<proteinExistence type="predicted"/>
<name>A0A8S3Z4T2_9EUPU</name>
<feature type="domain" description="C2" evidence="3">
    <location>
        <begin position="1"/>
        <end position="105"/>
    </location>
</feature>
<dbReference type="SMART" id="SM00239">
    <property type="entry name" value="C2"/>
    <property type="match status" value="1"/>
</dbReference>
<dbReference type="Pfam" id="PF00168">
    <property type="entry name" value="C2"/>
    <property type="match status" value="1"/>
</dbReference>
<comment type="caution">
    <text evidence="4">The sequence shown here is derived from an EMBL/GenBank/DDBJ whole genome shotgun (WGS) entry which is preliminary data.</text>
</comment>
<dbReference type="OrthoDB" id="8956628at2759"/>
<dbReference type="InterPro" id="IPR000008">
    <property type="entry name" value="C2_dom"/>
</dbReference>
<evidence type="ECO:0000256" key="1">
    <source>
        <dbReference type="ARBA" id="ARBA00004172"/>
    </source>
</evidence>
<sequence>MSQWIPTHVQFTVLRARNLIAKGKGGNNDVFVTIQLAKEKYQTSTIKNALNPEWFEECDLPITHMGLEIEVSVYHRGVLSDDFLGYAAIPLWEYKITETAASRWVSLRNKPSKPGPDKYRGELEVKLTFRSQHRHDSMSQALKKRSPSIRNLTTTIGDKIKFVRSRSFRDNRRESDFGKMDKCLPF</sequence>
<keyword evidence="5" id="KW-1185">Reference proteome</keyword>
<keyword evidence="2" id="KW-0967">Endosome</keyword>
<feature type="non-terminal residue" evidence="4">
    <location>
        <position position="1"/>
    </location>
</feature>
<organism evidence="4 5">
    <name type="scientific">Candidula unifasciata</name>
    <dbReference type="NCBI Taxonomy" id="100452"/>
    <lineage>
        <taxon>Eukaryota</taxon>
        <taxon>Metazoa</taxon>
        <taxon>Spiralia</taxon>
        <taxon>Lophotrochozoa</taxon>
        <taxon>Mollusca</taxon>
        <taxon>Gastropoda</taxon>
        <taxon>Heterobranchia</taxon>
        <taxon>Euthyneura</taxon>
        <taxon>Panpulmonata</taxon>
        <taxon>Eupulmonata</taxon>
        <taxon>Stylommatophora</taxon>
        <taxon>Helicina</taxon>
        <taxon>Helicoidea</taxon>
        <taxon>Geomitridae</taxon>
        <taxon>Candidula</taxon>
    </lineage>
</organism>
<dbReference type="InterPro" id="IPR035892">
    <property type="entry name" value="C2_domain_sf"/>
</dbReference>
<evidence type="ECO:0000256" key="2">
    <source>
        <dbReference type="ARBA" id="ARBA00022753"/>
    </source>
</evidence>
<dbReference type="AlphaFoldDB" id="A0A8S3Z4T2"/>
<dbReference type="Proteomes" id="UP000678393">
    <property type="component" value="Unassembled WGS sequence"/>
</dbReference>
<protein>
    <recommendedName>
        <fullName evidence="3">C2 domain-containing protein</fullName>
    </recommendedName>
</protein>
<accession>A0A8S3Z4T2</accession>
<gene>
    <name evidence="4" type="ORF">CUNI_LOCUS10072</name>
</gene>